<keyword evidence="3" id="KW-1185">Reference proteome</keyword>
<comment type="caution">
    <text evidence="2">The sequence shown here is derived from an EMBL/GenBank/DDBJ whole genome shotgun (WGS) entry which is preliminary data.</text>
</comment>
<evidence type="ECO:0000313" key="3">
    <source>
        <dbReference type="Proteomes" id="UP000323994"/>
    </source>
</evidence>
<dbReference type="EMBL" id="VBSN01000029">
    <property type="protein sequence ID" value="KAA6439921.1"/>
    <property type="molecule type" value="Genomic_DNA"/>
</dbReference>
<dbReference type="OrthoDB" id="956039at2"/>
<feature type="transmembrane region" description="Helical" evidence="1">
    <location>
        <begin position="40"/>
        <end position="64"/>
    </location>
</feature>
<dbReference type="AlphaFoldDB" id="A0A5M8QX42"/>
<feature type="transmembrane region" description="Helical" evidence="1">
    <location>
        <begin position="76"/>
        <end position="94"/>
    </location>
</feature>
<sequence length="116" mass="12787">MKSILGQILVQMQHYVGTGEGAIDGSIIDRYVTNPISDNLQLFTTFVYVICGFMGLLGGFKIYSKWMNGDDDIKGYGFRWVGAIIAVLLVGTLLQRIASQQKAMSGDSNVQNFINE</sequence>
<dbReference type="Pfam" id="PF13572">
    <property type="entry name" value="DUF4134"/>
    <property type="match status" value="1"/>
</dbReference>
<keyword evidence="1" id="KW-0812">Transmembrane</keyword>
<protein>
    <submittedName>
        <fullName evidence="2">DUF4134 domain-containing protein</fullName>
    </submittedName>
</protein>
<accession>A0A5M8QX42</accession>
<gene>
    <name evidence="2" type="ORF">FEM33_10155</name>
</gene>
<proteinExistence type="predicted"/>
<keyword evidence="1" id="KW-0472">Membrane</keyword>
<organism evidence="2 3">
    <name type="scientific">Dyadobacter flavalbus</name>
    <dbReference type="NCBI Taxonomy" id="2579942"/>
    <lineage>
        <taxon>Bacteria</taxon>
        <taxon>Pseudomonadati</taxon>
        <taxon>Bacteroidota</taxon>
        <taxon>Cytophagia</taxon>
        <taxon>Cytophagales</taxon>
        <taxon>Spirosomataceae</taxon>
        <taxon>Dyadobacter</taxon>
    </lineage>
</organism>
<keyword evidence="1" id="KW-1133">Transmembrane helix</keyword>
<evidence type="ECO:0000256" key="1">
    <source>
        <dbReference type="SAM" id="Phobius"/>
    </source>
</evidence>
<reference evidence="2 3" key="1">
    <citation type="submission" date="2019-05" db="EMBL/GenBank/DDBJ databases">
        <authorList>
            <person name="Qu J.-H."/>
        </authorList>
    </citation>
    <scope>NUCLEOTIDE SEQUENCE [LARGE SCALE GENOMIC DNA]</scope>
    <source>
        <strain evidence="2 3">NS28</strain>
    </source>
</reference>
<name>A0A5M8QX42_9BACT</name>
<dbReference type="Proteomes" id="UP000323994">
    <property type="component" value="Unassembled WGS sequence"/>
</dbReference>
<dbReference type="InterPro" id="IPR025408">
    <property type="entry name" value="DUF4134"/>
</dbReference>
<evidence type="ECO:0000313" key="2">
    <source>
        <dbReference type="EMBL" id="KAA6439921.1"/>
    </source>
</evidence>
<dbReference type="RefSeq" id="WP_139011952.1">
    <property type="nucleotide sequence ID" value="NZ_VBSN01000029.1"/>
</dbReference>